<dbReference type="InterPro" id="IPR002347">
    <property type="entry name" value="SDR_fam"/>
</dbReference>
<dbReference type="Proteomes" id="UP000500767">
    <property type="component" value="Chromosome"/>
</dbReference>
<dbReference type="Gene3D" id="3.40.50.720">
    <property type="entry name" value="NAD(P)-binding Rossmann-like Domain"/>
    <property type="match status" value="1"/>
</dbReference>
<proteinExistence type="inferred from homology"/>
<evidence type="ECO:0000313" key="5">
    <source>
        <dbReference type="Proteomes" id="UP000500767"/>
    </source>
</evidence>
<dbReference type="PROSITE" id="PS00061">
    <property type="entry name" value="ADH_SHORT"/>
    <property type="match status" value="1"/>
</dbReference>
<evidence type="ECO:0000313" key="4">
    <source>
        <dbReference type="EMBL" id="QKE90800.1"/>
    </source>
</evidence>
<accession>A0A6M8HR76</accession>
<keyword evidence="5" id="KW-1185">Reference proteome</keyword>
<organism evidence="4 5">
    <name type="scientific">Lichenicola cladoniae</name>
    <dbReference type="NCBI Taxonomy" id="1484109"/>
    <lineage>
        <taxon>Bacteria</taxon>
        <taxon>Pseudomonadati</taxon>
        <taxon>Pseudomonadota</taxon>
        <taxon>Alphaproteobacteria</taxon>
        <taxon>Acetobacterales</taxon>
        <taxon>Acetobacteraceae</taxon>
        <taxon>Lichenicola</taxon>
    </lineage>
</organism>
<evidence type="ECO:0000256" key="3">
    <source>
        <dbReference type="RuleBase" id="RU000363"/>
    </source>
</evidence>
<reference evidence="4 5" key="1">
    <citation type="journal article" date="2014" name="World J. Microbiol. Biotechnol.">
        <title>Biodiversity and physiological characteristics of Antarctic and Arctic lichens-associated bacteria.</title>
        <authorList>
            <person name="Lee Y.M."/>
            <person name="Kim E.H."/>
            <person name="Lee H.K."/>
            <person name="Hong S.G."/>
        </authorList>
    </citation>
    <scope>NUCLEOTIDE SEQUENCE [LARGE SCALE GENOMIC DNA]</scope>
    <source>
        <strain evidence="4 5">PAMC 26569</strain>
    </source>
</reference>
<dbReference type="InterPro" id="IPR036291">
    <property type="entry name" value="NAD(P)-bd_dom_sf"/>
</dbReference>
<name>A0A6M8HR76_9PROT</name>
<dbReference type="SUPFAM" id="SSF51735">
    <property type="entry name" value="NAD(P)-binding Rossmann-fold domains"/>
    <property type="match status" value="1"/>
</dbReference>
<dbReference type="EMBL" id="CP053708">
    <property type="protein sequence ID" value="QKE90800.1"/>
    <property type="molecule type" value="Genomic_DNA"/>
</dbReference>
<dbReference type="Pfam" id="PF00106">
    <property type="entry name" value="adh_short"/>
    <property type="match status" value="1"/>
</dbReference>
<dbReference type="PANTHER" id="PTHR44196:SF1">
    <property type="entry name" value="DEHYDROGENASE_REDUCTASE SDR FAMILY MEMBER 7B"/>
    <property type="match status" value="1"/>
</dbReference>
<dbReference type="GO" id="GO:0016491">
    <property type="term" value="F:oxidoreductase activity"/>
    <property type="evidence" value="ECO:0007669"/>
    <property type="project" value="UniProtKB-KW"/>
</dbReference>
<dbReference type="PANTHER" id="PTHR44196">
    <property type="entry name" value="DEHYDROGENASE/REDUCTASE SDR FAMILY MEMBER 7B"/>
    <property type="match status" value="1"/>
</dbReference>
<comment type="similarity">
    <text evidence="1 3">Belongs to the short-chain dehydrogenases/reductases (SDR) family.</text>
</comment>
<gene>
    <name evidence="4" type="ORF">HN018_12770</name>
</gene>
<protein>
    <submittedName>
        <fullName evidence="4">SDR family NAD(P)-dependent oxidoreductase</fullName>
    </submittedName>
</protein>
<evidence type="ECO:0000256" key="1">
    <source>
        <dbReference type="ARBA" id="ARBA00006484"/>
    </source>
</evidence>
<dbReference type="KEGG" id="lck:HN018_12770"/>
<dbReference type="GO" id="GO:0016020">
    <property type="term" value="C:membrane"/>
    <property type="evidence" value="ECO:0007669"/>
    <property type="project" value="TreeGrafter"/>
</dbReference>
<sequence length="256" mass="26305">MFGNIVITGASSGIGAALAKLYAGPGVALGVVGRDPGRLGAVGTDLRAAGAEVREGLFDLRDRPALTGFLAGFEADHPVDLLIVNAGVLDGRRADGALETADAARRVIDINLLGAVDTVQAVLPSMLGRGRGHIVLVSSLAALSPVADAPAYSASKAGLLAYGKALRAALAGTGVHVSVVCPGYVESAMTDSHIGKQPGKMSSEAAARLIATGIARRKQVIGFPRVLYMLALITPFVPEAINRLATKDIRFHVDPR</sequence>
<dbReference type="AlphaFoldDB" id="A0A6M8HR76"/>
<dbReference type="PRINTS" id="PR00080">
    <property type="entry name" value="SDRFAMILY"/>
</dbReference>
<dbReference type="PRINTS" id="PR00081">
    <property type="entry name" value="GDHRDH"/>
</dbReference>
<evidence type="ECO:0000256" key="2">
    <source>
        <dbReference type="ARBA" id="ARBA00023002"/>
    </source>
</evidence>
<keyword evidence="2" id="KW-0560">Oxidoreductase</keyword>
<dbReference type="InterPro" id="IPR020904">
    <property type="entry name" value="Sc_DH/Rdtase_CS"/>
</dbReference>
<dbReference type="RefSeq" id="WP_171836320.1">
    <property type="nucleotide sequence ID" value="NZ_CP053708.1"/>
</dbReference>